<evidence type="ECO:0000313" key="2">
    <source>
        <dbReference type="EMBL" id="TNC37104.1"/>
    </source>
</evidence>
<dbReference type="EMBL" id="VDFR01000129">
    <property type="protein sequence ID" value="TNC37104.1"/>
    <property type="molecule type" value="Genomic_DNA"/>
</dbReference>
<protein>
    <submittedName>
        <fullName evidence="2">Uncharacterized protein</fullName>
    </submittedName>
</protein>
<gene>
    <name evidence="2" type="ORF">FHE65_25345</name>
    <name evidence="1" type="ORF">FHE65_33380</name>
</gene>
<dbReference type="EMBL" id="VDFR01000229">
    <property type="protein sequence ID" value="TNC29847.1"/>
    <property type="molecule type" value="Genomic_DNA"/>
</dbReference>
<evidence type="ECO:0000313" key="1">
    <source>
        <dbReference type="EMBL" id="TNC29847.1"/>
    </source>
</evidence>
<organism evidence="2 3">
    <name type="scientific">Mumia zhuanghuii</name>
    <dbReference type="NCBI Taxonomy" id="2585211"/>
    <lineage>
        <taxon>Bacteria</taxon>
        <taxon>Bacillati</taxon>
        <taxon>Actinomycetota</taxon>
        <taxon>Actinomycetes</taxon>
        <taxon>Propionibacteriales</taxon>
        <taxon>Nocardioidaceae</taxon>
        <taxon>Mumia</taxon>
    </lineage>
</organism>
<dbReference type="RefSeq" id="WP_139106812.1">
    <property type="nucleotide sequence ID" value="NZ_VDFR01000129.1"/>
</dbReference>
<reference evidence="2 3" key="1">
    <citation type="submission" date="2019-05" db="EMBL/GenBank/DDBJ databases">
        <title>Mumia sp. nov., isolated from the intestinal contents of plateau pika (Ochotona curzoniae) in the Qinghai-Tibet plateau of China.</title>
        <authorList>
            <person name="Tian Z."/>
        </authorList>
    </citation>
    <scope>NUCLEOTIDE SEQUENCE [LARGE SCALE GENOMIC DNA]</scope>
    <source>
        <strain evidence="3">527</strain>
        <strain evidence="2">Z527</strain>
    </source>
</reference>
<dbReference type="OrthoDB" id="5190552at2"/>
<proteinExistence type="predicted"/>
<name>A0A5C4MEN6_9ACTN</name>
<dbReference type="Proteomes" id="UP000306740">
    <property type="component" value="Unassembled WGS sequence"/>
</dbReference>
<comment type="caution">
    <text evidence="2">The sequence shown here is derived from an EMBL/GenBank/DDBJ whole genome shotgun (WGS) entry which is preliminary data.</text>
</comment>
<accession>A0A5C4MEN6</accession>
<evidence type="ECO:0000313" key="3">
    <source>
        <dbReference type="Proteomes" id="UP000306740"/>
    </source>
</evidence>
<dbReference type="AlphaFoldDB" id="A0A5C4MEN6"/>
<sequence>MITRERTVVVAPGWRVILPAGWISLPTDPQQAPRAITKLVDVALEGKPRDELITMRIGIERMLRAQCDEAHRQGARSLHSLFEPVAGALVSASLVATEFVVEDTDSLANTLLTTFREDDGTVEIGFVDVGEHGALRRVREEVATDLLPDQPQPVNTLGVDFVVRLDATHFGLLSFGTTTIPLRDELVLLFDAIAGTLHPVPVAAAPAAG</sequence>